<protein>
    <submittedName>
        <fullName evidence="1">12380_t:CDS:1</fullName>
    </submittedName>
</protein>
<gene>
    <name evidence="1" type="ORF">RPERSI_LOCUS7482</name>
</gene>
<name>A0ACA9N9R2_9GLOM</name>
<keyword evidence="2" id="KW-1185">Reference proteome</keyword>
<reference evidence="1" key="1">
    <citation type="submission" date="2021-06" db="EMBL/GenBank/DDBJ databases">
        <authorList>
            <person name="Kallberg Y."/>
            <person name="Tangrot J."/>
            <person name="Rosling A."/>
        </authorList>
    </citation>
    <scope>NUCLEOTIDE SEQUENCE</scope>
    <source>
        <strain evidence="1">MA461A</strain>
    </source>
</reference>
<comment type="caution">
    <text evidence="1">The sequence shown here is derived from an EMBL/GenBank/DDBJ whole genome shotgun (WGS) entry which is preliminary data.</text>
</comment>
<sequence length="612" mass="70731">MDNVKLIEELQSVLNDIKSRGIQLVSDCQSVAKEAFEVLNLADMAERNKQIIMPLAQRVKNHSIWLINSNPPEESCKDAYKQYITILADIKEYIEELRKPEKFSKTFLIKITKAFNFQLHPQLYQALVSFIDNVIIEFCNTLKLNHNDVLYQNTKDIMSIPLNVKIYDEISSIRKGIDAPEFELNKTRLNSELFYDEDEEPEIRGKIKCKMYMSQKVAVKKIENYDEVKTVDNYVMIMSKLSFCNNIEKFIGTRHTGYEIFIVTEWAEYGNLADFLRSDKELPWLNRLKIAEQIANALEFIHQADILHHDVTRHVDLMVGLSRIEVLASNYFLWEIGTRKIPFEDIKEDTLVSRLITEGHRPKPDPSDNAPVEYIDLIKLGWSNDKNKRPTIVELRKKLHSLTKRYQNSCGLLPVSHGGSSSTSTSNEMEIDDTIKPLSGHGEHEKFSIKYEEQELPPIGDIIKLHGEGKYNEAFPLFKRYATLSHADSAKAKFYCGYYLHGGNKYGVQKDDNVAIDYLHKAADAGIVEAQIYCAEIYLFCNNDSDVHNEMLGLKYLRMAVDRENRKALEYWADILYNGRLGQDINIEEARKYWVKAIKKGSTVAEKWLKKI</sequence>
<evidence type="ECO:0000313" key="1">
    <source>
        <dbReference type="EMBL" id="CAG8641046.1"/>
    </source>
</evidence>
<proteinExistence type="predicted"/>
<accession>A0ACA9N9R2</accession>
<dbReference type="Proteomes" id="UP000789920">
    <property type="component" value="Unassembled WGS sequence"/>
</dbReference>
<dbReference type="EMBL" id="CAJVQC010012699">
    <property type="protein sequence ID" value="CAG8641046.1"/>
    <property type="molecule type" value="Genomic_DNA"/>
</dbReference>
<evidence type="ECO:0000313" key="2">
    <source>
        <dbReference type="Proteomes" id="UP000789920"/>
    </source>
</evidence>
<organism evidence="1 2">
    <name type="scientific">Racocetra persica</name>
    <dbReference type="NCBI Taxonomy" id="160502"/>
    <lineage>
        <taxon>Eukaryota</taxon>
        <taxon>Fungi</taxon>
        <taxon>Fungi incertae sedis</taxon>
        <taxon>Mucoromycota</taxon>
        <taxon>Glomeromycotina</taxon>
        <taxon>Glomeromycetes</taxon>
        <taxon>Diversisporales</taxon>
        <taxon>Gigasporaceae</taxon>
        <taxon>Racocetra</taxon>
    </lineage>
</organism>